<evidence type="ECO:0000313" key="2">
    <source>
        <dbReference type="WBParaSite" id="Hba_14830"/>
    </source>
</evidence>
<dbReference type="WBParaSite" id="Hba_14830">
    <property type="protein sequence ID" value="Hba_14830"/>
    <property type="gene ID" value="Hba_14830"/>
</dbReference>
<name>A0A1I7XB42_HETBA</name>
<dbReference type="Proteomes" id="UP000095283">
    <property type="component" value="Unplaced"/>
</dbReference>
<keyword evidence="1" id="KW-1185">Reference proteome</keyword>
<organism evidence="1 2">
    <name type="scientific">Heterorhabditis bacteriophora</name>
    <name type="common">Entomopathogenic nematode worm</name>
    <dbReference type="NCBI Taxonomy" id="37862"/>
    <lineage>
        <taxon>Eukaryota</taxon>
        <taxon>Metazoa</taxon>
        <taxon>Ecdysozoa</taxon>
        <taxon>Nematoda</taxon>
        <taxon>Chromadorea</taxon>
        <taxon>Rhabditida</taxon>
        <taxon>Rhabditina</taxon>
        <taxon>Rhabditomorpha</taxon>
        <taxon>Strongyloidea</taxon>
        <taxon>Heterorhabditidae</taxon>
        <taxon>Heterorhabditis</taxon>
    </lineage>
</organism>
<protein>
    <submittedName>
        <fullName evidence="2">ULP_PROTEASE domain-containing protein</fullName>
    </submittedName>
</protein>
<dbReference type="AlphaFoldDB" id="A0A1I7XB42"/>
<reference evidence="2" key="1">
    <citation type="submission" date="2016-11" db="UniProtKB">
        <authorList>
            <consortium name="WormBaseParasite"/>
        </authorList>
    </citation>
    <scope>IDENTIFICATION</scope>
</reference>
<evidence type="ECO:0000313" key="1">
    <source>
        <dbReference type="Proteomes" id="UP000095283"/>
    </source>
</evidence>
<proteinExistence type="predicted"/>
<accession>A0A1I7XB42</accession>
<sequence>MLISMTLSKKFHVNICKTVELFNYSLILTKRKYLKNGCNSGNRGELTFHVKLHLLMNPGYANYVQILSGHSLPSDYKLVEIVGLINDLKTGKDPDYEWLHKFVYNFIYLYIYSAFQNDSTLCFLNDHVIVLQPSLGASTDVDCGIILLKSERFLFRRLGLFPWNTWPNEVFRLYALVSVVDTSSSVIGQYWDTCPAFSTL</sequence>